<accession>A0ABS1VN05</accession>
<evidence type="ECO:0000256" key="3">
    <source>
        <dbReference type="ARBA" id="ARBA00023172"/>
    </source>
</evidence>
<evidence type="ECO:0000313" key="7">
    <source>
        <dbReference type="Proteomes" id="UP000598996"/>
    </source>
</evidence>
<dbReference type="Pfam" id="PF00589">
    <property type="entry name" value="Phage_integrase"/>
    <property type="match status" value="1"/>
</dbReference>
<keyword evidence="7" id="KW-1185">Reference proteome</keyword>
<dbReference type="InterPro" id="IPR050090">
    <property type="entry name" value="Tyrosine_recombinase_XerCD"/>
</dbReference>
<dbReference type="SUPFAM" id="SSF56349">
    <property type="entry name" value="DNA breaking-rejoining enzymes"/>
    <property type="match status" value="1"/>
</dbReference>
<organism evidence="6 7">
    <name type="scientific">Paractinoplanes lichenicola</name>
    <dbReference type="NCBI Taxonomy" id="2802976"/>
    <lineage>
        <taxon>Bacteria</taxon>
        <taxon>Bacillati</taxon>
        <taxon>Actinomycetota</taxon>
        <taxon>Actinomycetes</taxon>
        <taxon>Micromonosporales</taxon>
        <taxon>Micromonosporaceae</taxon>
        <taxon>Paractinoplanes</taxon>
    </lineage>
</organism>
<proteinExistence type="inferred from homology"/>
<feature type="region of interest" description="Disordered" evidence="4">
    <location>
        <begin position="47"/>
        <end position="85"/>
    </location>
</feature>
<comment type="similarity">
    <text evidence="1">Belongs to the 'phage' integrase family.</text>
</comment>
<dbReference type="Gene3D" id="1.10.443.10">
    <property type="entry name" value="Intergrase catalytic core"/>
    <property type="match status" value="1"/>
</dbReference>
<dbReference type="Proteomes" id="UP000598996">
    <property type="component" value="Unassembled WGS sequence"/>
</dbReference>
<dbReference type="EMBL" id="JAENHO010000004">
    <property type="protein sequence ID" value="MBL7255988.1"/>
    <property type="molecule type" value="Genomic_DNA"/>
</dbReference>
<comment type="caution">
    <text evidence="6">The sequence shown here is derived from an EMBL/GenBank/DDBJ whole genome shotgun (WGS) entry which is preliminary data.</text>
</comment>
<dbReference type="InterPro" id="IPR013762">
    <property type="entry name" value="Integrase-like_cat_sf"/>
</dbReference>
<protein>
    <submittedName>
        <fullName evidence="6">Site-specific integrase</fullName>
    </submittedName>
</protein>
<keyword evidence="3" id="KW-0233">DNA recombination</keyword>
<evidence type="ECO:0000256" key="2">
    <source>
        <dbReference type="ARBA" id="ARBA00023125"/>
    </source>
</evidence>
<dbReference type="PANTHER" id="PTHR30349:SF41">
    <property type="entry name" value="INTEGRASE_RECOMBINASE PROTEIN MJ0367-RELATED"/>
    <property type="match status" value="1"/>
</dbReference>
<evidence type="ECO:0000256" key="4">
    <source>
        <dbReference type="SAM" id="MobiDB-lite"/>
    </source>
</evidence>
<dbReference type="CDD" id="cd00397">
    <property type="entry name" value="DNA_BRE_C"/>
    <property type="match status" value="1"/>
</dbReference>
<dbReference type="InterPro" id="IPR002104">
    <property type="entry name" value="Integrase_catalytic"/>
</dbReference>
<name>A0ABS1VN05_9ACTN</name>
<sequence length="388" mass="42989">MATVARSGSSWSRVSAPVVDLSEAQWSGEPTAEADHGTVAVQVSGSLTGGAQSRDHGLRPVPAWCRNRRPSGARSDDHSQPYIPEVANGVSAGSRRVYETYWRRIREKWGHRRIDEPTPLEIKQFAEEVRQHAVVRRNHRGGAGAAEHFIAALRCIYRYATADQLITAAANPSVRVDKPHRQPSLRHALPGPALAAIIKVAGETGNDPELDLLILRIHIETACRRGGALAIRRKDLDPEQCLVRLHEKGQTQRWQPISPTLAEALVAHFDERSGGDPDEQILRYRNGHCVGRRRYDHLWRRVGTHLHWVTVQQISAHWLRHTTLTWVERHFSYAVARAFAGHADSNEAGTTATYVKATLQEVAQALAALTGEPHPLADDDSMSAILGP</sequence>
<keyword evidence="2" id="KW-0238">DNA-binding</keyword>
<gene>
    <name evidence="6" type="ORF">JKJ07_16945</name>
</gene>
<evidence type="ECO:0000313" key="6">
    <source>
        <dbReference type="EMBL" id="MBL7255988.1"/>
    </source>
</evidence>
<dbReference type="PANTHER" id="PTHR30349">
    <property type="entry name" value="PHAGE INTEGRASE-RELATED"/>
    <property type="match status" value="1"/>
</dbReference>
<dbReference type="PROSITE" id="PS51898">
    <property type="entry name" value="TYR_RECOMBINASE"/>
    <property type="match status" value="1"/>
</dbReference>
<evidence type="ECO:0000256" key="1">
    <source>
        <dbReference type="ARBA" id="ARBA00008857"/>
    </source>
</evidence>
<feature type="domain" description="Tyr recombinase" evidence="5">
    <location>
        <begin position="184"/>
        <end position="367"/>
    </location>
</feature>
<reference evidence="6 7" key="1">
    <citation type="submission" date="2021-01" db="EMBL/GenBank/DDBJ databases">
        <title>Actinoplanes sp. nov. LDG1-01 isolated from lichen.</title>
        <authorList>
            <person name="Saeng-In P."/>
            <person name="Phongsopitanun W."/>
            <person name="Kanchanasin P."/>
            <person name="Yuki M."/>
            <person name="Kudo T."/>
            <person name="Ohkuma M."/>
            <person name="Tanasupawat S."/>
        </authorList>
    </citation>
    <scope>NUCLEOTIDE SEQUENCE [LARGE SCALE GENOMIC DNA]</scope>
    <source>
        <strain evidence="6 7">LDG1-01</strain>
    </source>
</reference>
<evidence type="ECO:0000259" key="5">
    <source>
        <dbReference type="PROSITE" id="PS51898"/>
    </source>
</evidence>
<dbReference type="InterPro" id="IPR011010">
    <property type="entry name" value="DNA_brk_join_enz"/>
</dbReference>
<dbReference type="Gene3D" id="1.10.150.130">
    <property type="match status" value="1"/>
</dbReference>
<dbReference type="InterPro" id="IPR010998">
    <property type="entry name" value="Integrase_recombinase_N"/>
</dbReference>